<evidence type="ECO:0000313" key="2">
    <source>
        <dbReference type="Proteomes" id="UP001602245"/>
    </source>
</evidence>
<dbReference type="Pfam" id="PF14026">
    <property type="entry name" value="SCO4226-like"/>
    <property type="match status" value="1"/>
</dbReference>
<dbReference type="RefSeq" id="WP_020514578.1">
    <property type="nucleotide sequence ID" value="NZ_JBIAZU010000003.1"/>
</dbReference>
<accession>A0ABW6WC59</accession>
<name>A0ABW6WC59_9ACTN</name>
<gene>
    <name evidence="1" type="ORF">ACFY35_15790</name>
</gene>
<evidence type="ECO:0000313" key="1">
    <source>
        <dbReference type="EMBL" id="MFF5290904.1"/>
    </source>
</evidence>
<dbReference type="Gene3D" id="3.30.70.3090">
    <property type="entry name" value="ORF SCO4226, nickel-binding ferredoxin-like monomer"/>
    <property type="match status" value="1"/>
</dbReference>
<sequence>MPRYLVERTFADGLHIPMDDAGAKVVAGVVTTNAEHGVTWVHSYVSDDRQKTFCVYDGPSPEAIRQVAERNGLPVDAITQVRVLDPYFYVDQGS</sequence>
<dbReference type="EMBL" id="JBIAZU010000003">
    <property type="protein sequence ID" value="MFF5290904.1"/>
    <property type="molecule type" value="Genomic_DNA"/>
</dbReference>
<organism evidence="1 2">
    <name type="scientific">Paractinoplanes globisporus</name>
    <dbReference type="NCBI Taxonomy" id="113565"/>
    <lineage>
        <taxon>Bacteria</taxon>
        <taxon>Bacillati</taxon>
        <taxon>Actinomycetota</taxon>
        <taxon>Actinomycetes</taxon>
        <taxon>Micromonosporales</taxon>
        <taxon>Micromonosporaceae</taxon>
        <taxon>Paractinoplanes</taxon>
    </lineage>
</organism>
<dbReference type="InterPro" id="IPR042557">
    <property type="entry name" value="SCO4226"/>
</dbReference>
<protein>
    <submittedName>
        <fullName evidence="1">DUF4242 domain-containing protein</fullName>
    </submittedName>
</protein>
<keyword evidence="2" id="KW-1185">Reference proteome</keyword>
<proteinExistence type="predicted"/>
<comment type="caution">
    <text evidence="1">The sequence shown here is derived from an EMBL/GenBank/DDBJ whole genome shotgun (WGS) entry which is preliminary data.</text>
</comment>
<dbReference type="InterPro" id="IPR025336">
    <property type="entry name" value="SCO4226-like"/>
</dbReference>
<dbReference type="Proteomes" id="UP001602245">
    <property type="component" value="Unassembled WGS sequence"/>
</dbReference>
<reference evidence="1 2" key="1">
    <citation type="submission" date="2024-10" db="EMBL/GenBank/DDBJ databases">
        <title>The Natural Products Discovery Center: Release of the First 8490 Sequenced Strains for Exploring Actinobacteria Biosynthetic Diversity.</title>
        <authorList>
            <person name="Kalkreuter E."/>
            <person name="Kautsar S.A."/>
            <person name="Yang D."/>
            <person name="Bader C.D."/>
            <person name="Teijaro C.N."/>
            <person name="Fluegel L."/>
            <person name="Davis C.M."/>
            <person name="Simpson J.R."/>
            <person name="Lauterbach L."/>
            <person name="Steele A.D."/>
            <person name="Gui C."/>
            <person name="Meng S."/>
            <person name="Li G."/>
            <person name="Viehrig K."/>
            <person name="Ye F."/>
            <person name="Su P."/>
            <person name="Kiefer A.F."/>
            <person name="Nichols A."/>
            <person name="Cepeda A.J."/>
            <person name="Yan W."/>
            <person name="Fan B."/>
            <person name="Jiang Y."/>
            <person name="Adhikari A."/>
            <person name="Zheng C.-J."/>
            <person name="Schuster L."/>
            <person name="Cowan T.M."/>
            <person name="Smanski M.J."/>
            <person name="Chevrette M.G."/>
            <person name="De Carvalho L.P.S."/>
            <person name="Shen B."/>
        </authorList>
    </citation>
    <scope>NUCLEOTIDE SEQUENCE [LARGE SCALE GENOMIC DNA]</scope>
    <source>
        <strain evidence="1 2">NPDC000087</strain>
    </source>
</reference>